<dbReference type="Gene3D" id="2.40.50.100">
    <property type="match status" value="1"/>
</dbReference>
<dbReference type="RefSeq" id="WP_032076228.1">
    <property type="nucleotide sequence ID" value="NZ_CP020953.1"/>
</dbReference>
<dbReference type="SUPFAM" id="SSF50331">
    <property type="entry name" value="MOP-like"/>
    <property type="match status" value="1"/>
</dbReference>
<keyword evidence="5" id="KW-1185">Reference proteome</keyword>
<dbReference type="InterPro" id="IPR008995">
    <property type="entry name" value="Mo/tungstate-bd_C_term_dom"/>
</dbReference>
<gene>
    <name evidence="4" type="ORF">B9W14_16905</name>
</gene>
<dbReference type="NCBIfam" id="TIGR00638">
    <property type="entry name" value="Mop"/>
    <property type="match status" value="1"/>
</dbReference>
<name>A0A2U8DU19_9CLOT</name>
<dbReference type="EMBL" id="CP020953">
    <property type="protein sequence ID" value="AWI06109.1"/>
    <property type="molecule type" value="Genomic_DNA"/>
</dbReference>
<evidence type="ECO:0000259" key="3">
    <source>
        <dbReference type="PROSITE" id="PS51866"/>
    </source>
</evidence>
<dbReference type="AlphaFoldDB" id="A0A2U8DU19"/>
<dbReference type="Pfam" id="PF03459">
    <property type="entry name" value="TOBE"/>
    <property type="match status" value="1"/>
</dbReference>
<evidence type="ECO:0000313" key="4">
    <source>
        <dbReference type="EMBL" id="AWI06109.1"/>
    </source>
</evidence>
<dbReference type="InterPro" id="IPR004606">
    <property type="entry name" value="Mop_domain"/>
</dbReference>
<dbReference type="PROSITE" id="PS51866">
    <property type="entry name" value="MOP"/>
    <property type="match status" value="1"/>
</dbReference>
<proteinExistence type="predicted"/>
<protein>
    <recommendedName>
        <fullName evidence="3">Mop domain-containing protein</fullName>
    </recommendedName>
</protein>
<keyword evidence="1 2" id="KW-0500">Molybdenum</keyword>
<dbReference type="InterPro" id="IPR005116">
    <property type="entry name" value="Transp-assoc_OB_typ1"/>
</dbReference>
<sequence length="69" mass="7394">MQITGRNKIKGKVIKTKSGQVAAEVEMDAGNGIKISGLITKCSLDELNIKEGDEVTALIKATSVMFIKE</sequence>
<dbReference type="Proteomes" id="UP000244910">
    <property type="component" value="Chromosome"/>
</dbReference>
<evidence type="ECO:0000256" key="2">
    <source>
        <dbReference type="PROSITE-ProRule" id="PRU01213"/>
    </source>
</evidence>
<dbReference type="KEGG" id="cdrk:B9W14_16905"/>
<feature type="domain" description="Mop" evidence="3">
    <location>
        <begin position="2"/>
        <end position="68"/>
    </location>
</feature>
<dbReference type="GO" id="GO:0015689">
    <property type="term" value="P:molybdate ion transport"/>
    <property type="evidence" value="ECO:0007669"/>
    <property type="project" value="InterPro"/>
</dbReference>
<accession>A0A2U8DU19</accession>
<reference evidence="5" key="1">
    <citation type="submission" date="2017-04" db="EMBL/GenBank/DDBJ databases">
        <authorList>
            <person name="Song Y."/>
            <person name="Cho B.-K."/>
        </authorList>
    </citation>
    <scope>NUCLEOTIDE SEQUENCE [LARGE SCALE GENOMIC DNA]</scope>
    <source>
        <strain evidence="5">SL1</strain>
    </source>
</reference>
<organism evidence="4 5">
    <name type="scientific">Clostridium drakei</name>
    <dbReference type="NCBI Taxonomy" id="332101"/>
    <lineage>
        <taxon>Bacteria</taxon>
        <taxon>Bacillati</taxon>
        <taxon>Bacillota</taxon>
        <taxon>Clostridia</taxon>
        <taxon>Eubacteriales</taxon>
        <taxon>Clostridiaceae</taxon>
        <taxon>Clostridium</taxon>
    </lineage>
</organism>
<evidence type="ECO:0000256" key="1">
    <source>
        <dbReference type="ARBA" id="ARBA00022505"/>
    </source>
</evidence>
<dbReference type="OrthoDB" id="122515at2"/>
<evidence type="ECO:0000313" key="5">
    <source>
        <dbReference type="Proteomes" id="UP000244910"/>
    </source>
</evidence>